<name>A0ABU3FCJ6_9ENTE</name>
<organism evidence="2 3">
    <name type="scientific">Enterococcus xiangfangensis</name>
    <dbReference type="NCBI Taxonomy" id="1296537"/>
    <lineage>
        <taxon>Bacteria</taxon>
        <taxon>Bacillati</taxon>
        <taxon>Bacillota</taxon>
        <taxon>Bacilli</taxon>
        <taxon>Lactobacillales</taxon>
        <taxon>Enterococcaceae</taxon>
        <taxon>Enterococcus</taxon>
    </lineage>
</organism>
<dbReference type="CDD" id="cd02042">
    <property type="entry name" value="ParAB_family"/>
    <property type="match status" value="1"/>
</dbReference>
<accession>A0ABU3FCJ6</accession>
<reference evidence="2" key="1">
    <citation type="submission" date="2023-03" db="EMBL/GenBank/DDBJ databases">
        <authorList>
            <person name="Shen W."/>
            <person name="Cai J."/>
        </authorList>
    </citation>
    <scope>NUCLEOTIDE SEQUENCE</scope>
    <source>
        <strain evidence="2">P66-3</strain>
    </source>
</reference>
<dbReference type="PANTHER" id="PTHR13696">
    <property type="entry name" value="P-LOOP CONTAINING NUCLEOSIDE TRIPHOSPHATE HYDROLASE"/>
    <property type="match status" value="1"/>
</dbReference>
<evidence type="ECO:0000313" key="3">
    <source>
        <dbReference type="Proteomes" id="UP001181046"/>
    </source>
</evidence>
<sequence>MDNIVSFINMKGGVGKTTLCINIAYTLTKHFKKKVLIVDIDPQFNATQSLFTKFKSFDEYEELQKKHKTINYILQPPTGGIAHAPAEYKTKDLIQIY</sequence>
<proteinExistence type="predicted"/>
<dbReference type="PANTHER" id="PTHR13696:SF52">
    <property type="entry name" value="PARA FAMILY PROTEIN CT_582"/>
    <property type="match status" value="1"/>
</dbReference>
<evidence type="ECO:0000313" key="2">
    <source>
        <dbReference type="EMBL" id="MDT2760389.1"/>
    </source>
</evidence>
<dbReference type="Pfam" id="PF13614">
    <property type="entry name" value="AAA_31"/>
    <property type="match status" value="1"/>
</dbReference>
<gene>
    <name evidence="2" type="ORF">P7H27_11510</name>
</gene>
<dbReference type="Gene3D" id="3.40.50.300">
    <property type="entry name" value="P-loop containing nucleotide triphosphate hydrolases"/>
    <property type="match status" value="1"/>
</dbReference>
<dbReference type="SUPFAM" id="SSF52540">
    <property type="entry name" value="P-loop containing nucleoside triphosphate hydrolases"/>
    <property type="match status" value="1"/>
</dbReference>
<dbReference type="EMBL" id="JARQAJ010000007">
    <property type="protein sequence ID" value="MDT2760389.1"/>
    <property type="molecule type" value="Genomic_DNA"/>
</dbReference>
<evidence type="ECO:0000259" key="1">
    <source>
        <dbReference type="Pfam" id="PF13614"/>
    </source>
</evidence>
<dbReference type="RefSeq" id="WP_311830370.1">
    <property type="nucleotide sequence ID" value="NZ_JARQAJ010000007.1"/>
</dbReference>
<keyword evidence="3" id="KW-1185">Reference proteome</keyword>
<comment type="caution">
    <text evidence="2">The sequence shown here is derived from an EMBL/GenBank/DDBJ whole genome shotgun (WGS) entry which is preliminary data.</text>
</comment>
<feature type="domain" description="AAA" evidence="1">
    <location>
        <begin position="3"/>
        <end position="56"/>
    </location>
</feature>
<dbReference type="InterPro" id="IPR025669">
    <property type="entry name" value="AAA_dom"/>
</dbReference>
<dbReference type="InterPro" id="IPR050678">
    <property type="entry name" value="DNA_Partitioning_ATPase"/>
</dbReference>
<protein>
    <submittedName>
        <fullName evidence="2">ParA family protein</fullName>
    </submittedName>
</protein>
<dbReference type="InterPro" id="IPR027417">
    <property type="entry name" value="P-loop_NTPase"/>
</dbReference>
<dbReference type="Proteomes" id="UP001181046">
    <property type="component" value="Unassembled WGS sequence"/>
</dbReference>